<keyword evidence="1" id="KW-0732">Signal</keyword>
<dbReference type="AlphaFoldDB" id="A0A848M8H2"/>
<gene>
    <name evidence="2" type="ORF">HII30_12375</name>
</gene>
<feature type="signal peptide" evidence="1">
    <location>
        <begin position="1"/>
        <end position="23"/>
    </location>
</feature>
<proteinExistence type="predicted"/>
<protein>
    <submittedName>
        <fullName evidence="2">Uncharacterized protein</fullName>
    </submittedName>
</protein>
<dbReference type="PROSITE" id="PS51257">
    <property type="entry name" value="PROKAR_LIPOPROTEIN"/>
    <property type="match status" value="1"/>
</dbReference>
<evidence type="ECO:0000313" key="2">
    <source>
        <dbReference type="EMBL" id="NMO96569.1"/>
    </source>
</evidence>
<accession>A0A848M8H2</accession>
<organism evidence="2 3">
    <name type="scientific">Paenibacillus lemnae</name>
    <dbReference type="NCBI Taxonomy" id="1330551"/>
    <lineage>
        <taxon>Bacteria</taxon>
        <taxon>Bacillati</taxon>
        <taxon>Bacillota</taxon>
        <taxon>Bacilli</taxon>
        <taxon>Bacillales</taxon>
        <taxon>Paenibacillaceae</taxon>
        <taxon>Paenibacillus</taxon>
    </lineage>
</organism>
<dbReference type="EMBL" id="JABBPN010000010">
    <property type="protein sequence ID" value="NMO96569.1"/>
    <property type="molecule type" value="Genomic_DNA"/>
</dbReference>
<dbReference type="RefSeq" id="WP_169505350.1">
    <property type="nucleotide sequence ID" value="NZ_JABBPN010000010.1"/>
</dbReference>
<keyword evidence="3" id="KW-1185">Reference proteome</keyword>
<evidence type="ECO:0000313" key="3">
    <source>
        <dbReference type="Proteomes" id="UP000565468"/>
    </source>
</evidence>
<evidence type="ECO:0000256" key="1">
    <source>
        <dbReference type="SAM" id="SignalP"/>
    </source>
</evidence>
<reference evidence="2 3" key="1">
    <citation type="submission" date="2020-04" db="EMBL/GenBank/DDBJ databases">
        <title>Paenibacillus algicola sp. nov., a novel marine bacterium producing alginate lyase.</title>
        <authorList>
            <person name="Huang H."/>
        </authorList>
    </citation>
    <scope>NUCLEOTIDE SEQUENCE [LARGE SCALE GENOMIC DNA]</scope>
    <source>
        <strain evidence="2 3">L7-75</strain>
    </source>
</reference>
<name>A0A848M8H2_PAELE</name>
<feature type="chain" id="PRO_5038744453" evidence="1">
    <location>
        <begin position="24"/>
        <end position="156"/>
    </location>
</feature>
<comment type="caution">
    <text evidence="2">The sequence shown here is derived from an EMBL/GenBank/DDBJ whole genome shotgun (WGS) entry which is preliminary data.</text>
</comment>
<sequence>MRLIKAWLAVILLLILCSCQQNESVIWDHVTVEAFVIEQLEEEDGMYVFSGYQKVNSITYVKDNDREVKTRIRAIEDYYDQDGKYIETKLSTTYSRTLKNTQSNSSHTSEDFVKEPLTIHLDDEVDQATPFYKKTLTVKESEEVKEQVVRETKHLK</sequence>
<dbReference type="Proteomes" id="UP000565468">
    <property type="component" value="Unassembled WGS sequence"/>
</dbReference>